<evidence type="ECO:0008006" key="3">
    <source>
        <dbReference type="Google" id="ProtNLM"/>
    </source>
</evidence>
<name>A0A699KRL2_TANCI</name>
<feature type="region of interest" description="Disordered" evidence="1">
    <location>
        <begin position="235"/>
        <end position="255"/>
    </location>
</feature>
<evidence type="ECO:0000256" key="1">
    <source>
        <dbReference type="SAM" id="MobiDB-lite"/>
    </source>
</evidence>
<reference evidence="2" key="1">
    <citation type="journal article" date="2019" name="Sci. Rep.">
        <title>Draft genome of Tanacetum cinerariifolium, the natural source of mosquito coil.</title>
        <authorList>
            <person name="Yamashiro T."/>
            <person name="Shiraishi A."/>
            <person name="Satake H."/>
            <person name="Nakayama K."/>
        </authorList>
    </citation>
    <scope>NUCLEOTIDE SEQUENCE</scope>
</reference>
<comment type="caution">
    <text evidence="2">The sequence shown here is derived from an EMBL/GenBank/DDBJ whole genome shotgun (WGS) entry which is preliminary data.</text>
</comment>
<gene>
    <name evidence="2" type="ORF">Tci_673557</name>
</gene>
<organism evidence="2">
    <name type="scientific">Tanacetum cinerariifolium</name>
    <name type="common">Dalmatian daisy</name>
    <name type="synonym">Chrysanthemum cinerariifolium</name>
    <dbReference type="NCBI Taxonomy" id="118510"/>
    <lineage>
        <taxon>Eukaryota</taxon>
        <taxon>Viridiplantae</taxon>
        <taxon>Streptophyta</taxon>
        <taxon>Embryophyta</taxon>
        <taxon>Tracheophyta</taxon>
        <taxon>Spermatophyta</taxon>
        <taxon>Magnoliopsida</taxon>
        <taxon>eudicotyledons</taxon>
        <taxon>Gunneridae</taxon>
        <taxon>Pentapetalae</taxon>
        <taxon>asterids</taxon>
        <taxon>campanulids</taxon>
        <taxon>Asterales</taxon>
        <taxon>Asteraceae</taxon>
        <taxon>Asteroideae</taxon>
        <taxon>Anthemideae</taxon>
        <taxon>Anthemidinae</taxon>
        <taxon>Tanacetum</taxon>
    </lineage>
</organism>
<protein>
    <recommendedName>
        <fullName evidence="3">Reverse transcriptase domain-containing protein</fullName>
    </recommendedName>
</protein>
<feature type="non-terminal residue" evidence="2">
    <location>
        <position position="1"/>
    </location>
</feature>
<evidence type="ECO:0000313" key="2">
    <source>
        <dbReference type="EMBL" id="GFB01586.1"/>
    </source>
</evidence>
<proteinExistence type="predicted"/>
<sequence>HTQQEVKNIVEQVPKCRTRLSKCLKNFKVIHTKSSISLNNTSQISSVIANTPNLPTEEPEYSLSMRDEHLSIISETESNEVIKSRVKNLVPIPSESEVTSDNENTLIDSSPKFDYLLEEFSGELAHIDPILSGIKEADFDLKEEFHLVENLLYDNSSPLPPKELNSEIADTIFDSLSPSPILVEDSDSQIEEIDLFLATDDLMPPGIENDDYDSEEDIYFLKELLSNDSFPLSKNESSNFDHHDDPSFPRPPLEPPDVKVFFEPDSGVLTTKVVKVISEHYVLMPNILPTLPTLDLLYLVFDTLLSFSSKNEDKFNDSLSLPENDSFHFDIPSSLRHSAKPPNDDEIEPNSGNLTVKVLSSESPMMIYEGNIPILDVPLLHFYPP</sequence>
<accession>A0A699KRL2</accession>
<dbReference type="EMBL" id="BKCJ010534042">
    <property type="protein sequence ID" value="GFB01586.1"/>
    <property type="molecule type" value="Genomic_DNA"/>
</dbReference>
<dbReference type="AlphaFoldDB" id="A0A699KRL2"/>